<dbReference type="NCBIfam" id="NF000756">
    <property type="entry name" value="PRK00047.1"/>
    <property type="match status" value="1"/>
</dbReference>
<keyword evidence="8" id="KW-0067">ATP-binding</keyword>
<comment type="pathway">
    <text evidence="1">Polyol metabolism; glycerol degradation via glycerol kinase pathway; sn-glycerol 3-phosphate from glycerol: step 1/1.</text>
</comment>
<dbReference type="SUPFAM" id="SSF53067">
    <property type="entry name" value="Actin-like ATPase domain"/>
    <property type="match status" value="2"/>
</dbReference>
<keyword evidence="5" id="KW-0547">Nucleotide-binding</keyword>
<evidence type="ECO:0000256" key="11">
    <source>
        <dbReference type="ARBA" id="ARBA00071571"/>
    </source>
</evidence>
<name>A0A8S1HLI2_9PELO</name>
<evidence type="ECO:0000256" key="9">
    <source>
        <dbReference type="ARBA" id="ARBA00043149"/>
    </source>
</evidence>
<sequence>MDEAAADSFFGVAAAYYAQASVPLLSLGTTEDTSTGWSSHRQKLHSSAAKDLSLRYLLVGRKTTFEITVQCRFLVFEADTGELVTSHQIEVRQIFPKAGWVEMDAMEMLNTVEECITKAIDKLESLGISRDEIKSVGVANQRETTIVWDRKTGLPLHNAIVWLDTRTSDLADEFIDKTESKSKDEFREKTGLPIHPYFSALKLKWLLTEVDEVKEALENGSLMFGTVDTWLIWKLTGVHVTDVSNASRTLLLDLHKRKWSSQLCDFFDLPMEILPEIKSSAEIYGYLLEGPLEGIPIAGCLGDQQAAMVGHQCLQPGDTKNTYGTGTFMLCNVGVKPIISKDGLLTTVGFQFGPDAPVVYALEGSGSIGGNVVRFLRDNFKFIKDASEMEEMSRSVEDTAGVYFVPSFTGLYTPYWDSSARGTILGLTQVSTREHICLAALRAIAFQSAEMIDAIERDLENDTQIKVLKIDGGMIANTLFNEIQADIIGRTIATPKVTEISGWGAAVAGGIGSQQMSLDEFLSQSSEAVRYEPQKNSDWRRQEMSRWKEAVKRSCGWHH</sequence>
<evidence type="ECO:0000256" key="5">
    <source>
        <dbReference type="ARBA" id="ARBA00022741"/>
    </source>
</evidence>
<dbReference type="FunFam" id="3.30.420.40:FF:000108">
    <property type="entry name" value="Glycerol kinase, glycosomal"/>
    <property type="match status" value="1"/>
</dbReference>
<dbReference type="PANTHER" id="PTHR10196:SF69">
    <property type="entry name" value="GLYCEROL KINASE"/>
    <property type="match status" value="1"/>
</dbReference>
<evidence type="ECO:0000256" key="10">
    <source>
        <dbReference type="ARBA" id="ARBA00052101"/>
    </source>
</evidence>
<dbReference type="PANTHER" id="PTHR10196">
    <property type="entry name" value="SUGAR KINASE"/>
    <property type="match status" value="1"/>
</dbReference>
<dbReference type="InterPro" id="IPR018484">
    <property type="entry name" value="FGGY_N"/>
</dbReference>
<dbReference type="Pfam" id="PF02782">
    <property type="entry name" value="FGGY_C"/>
    <property type="match status" value="1"/>
</dbReference>
<dbReference type="OrthoDB" id="5422795at2759"/>
<dbReference type="InterPro" id="IPR005999">
    <property type="entry name" value="Glycerol_kin"/>
</dbReference>
<evidence type="ECO:0000256" key="3">
    <source>
        <dbReference type="ARBA" id="ARBA00012099"/>
    </source>
</evidence>
<dbReference type="Proteomes" id="UP000835052">
    <property type="component" value="Unassembled WGS sequence"/>
</dbReference>
<comment type="similarity">
    <text evidence="2">Belongs to the FGGY kinase family.</text>
</comment>
<evidence type="ECO:0000256" key="4">
    <source>
        <dbReference type="ARBA" id="ARBA00022679"/>
    </source>
</evidence>
<keyword evidence="7" id="KW-0319">Glycerol metabolism</keyword>
<evidence type="ECO:0000256" key="7">
    <source>
        <dbReference type="ARBA" id="ARBA00022798"/>
    </source>
</evidence>
<evidence type="ECO:0000259" key="12">
    <source>
        <dbReference type="Pfam" id="PF00370"/>
    </source>
</evidence>
<organism evidence="14 15">
    <name type="scientific">Caenorhabditis auriculariae</name>
    <dbReference type="NCBI Taxonomy" id="2777116"/>
    <lineage>
        <taxon>Eukaryota</taxon>
        <taxon>Metazoa</taxon>
        <taxon>Ecdysozoa</taxon>
        <taxon>Nematoda</taxon>
        <taxon>Chromadorea</taxon>
        <taxon>Rhabditida</taxon>
        <taxon>Rhabditina</taxon>
        <taxon>Rhabditomorpha</taxon>
        <taxon>Rhabditoidea</taxon>
        <taxon>Rhabditidae</taxon>
        <taxon>Peloderinae</taxon>
        <taxon>Caenorhabditis</taxon>
    </lineage>
</organism>
<dbReference type="PROSITE" id="PS00933">
    <property type="entry name" value="FGGY_KINASES_1"/>
    <property type="match status" value="1"/>
</dbReference>
<evidence type="ECO:0000313" key="15">
    <source>
        <dbReference type="Proteomes" id="UP000835052"/>
    </source>
</evidence>
<dbReference type="InterPro" id="IPR042018">
    <property type="entry name" value="GK1-3_metazoan-type"/>
</dbReference>
<dbReference type="CDD" id="cd07792">
    <property type="entry name" value="ASKHA_NBD_FGGY_GK1-3-like"/>
    <property type="match status" value="1"/>
</dbReference>
<proteinExistence type="inferred from homology"/>
<dbReference type="GO" id="GO:0006641">
    <property type="term" value="P:triglyceride metabolic process"/>
    <property type="evidence" value="ECO:0007669"/>
    <property type="project" value="TreeGrafter"/>
</dbReference>
<dbReference type="GO" id="GO:0004370">
    <property type="term" value="F:glycerol kinase activity"/>
    <property type="evidence" value="ECO:0007669"/>
    <property type="project" value="UniProtKB-EC"/>
</dbReference>
<dbReference type="GO" id="GO:0005739">
    <property type="term" value="C:mitochondrion"/>
    <property type="evidence" value="ECO:0007669"/>
    <property type="project" value="TreeGrafter"/>
</dbReference>
<dbReference type="GO" id="GO:0046167">
    <property type="term" value="P:glycerol-3-phosphate biosynthetic process"/>
    <property type="evidence" value="ECO:0007669"/>
    <property type="project" value="TreeGrafter"/>
</dbReference>
<feature type="domain" description="Carbohydrate kinase FGGY C-terminal" evidence="13">
    <location>
        <begin position="321"/>
        <end position="511"/>
    </location>
</feature>
<feature type="domain" description="Carbohydrate kinase FGGY N-terminal" evidence="12">
    <location>
        <begin position="70"/>
        <end position="310"/>
    </location>
</feature>
<dbReference type="FunFam" id="3.30.420.40:FF:000177">
    <property type="entry name" value="Glycerol kinase"/>
    <property type="match status" value="1"/>
</dbReference>
<dbReference type="InterPro" id="IPR018485">
    <property type="entry name" value="FGGY_C"/>
</dbReference>
<reference evidence="14" key="1">
    <citation type="submission" date="2020-10" db="EMBL/GenBank/DDBJ databases">
        <authorList>
            <person name="Kikuchi T."/>
        </authorList>
    </citation>
    <scope>NUCLEOTIDE SEQUENCE</scope>
    <source>
        <strain evidence="14">NKZ352</strain>
    </source>
</reference>
<evidence type="ECO:0000313" key="14">
    <source>
        <dbReference type="EMBL" id="CAD6195248.1"/>
    </source>
</evidence>
<evidence type="ECO:0000256" key="1">
    <source>
        <dbReference type="ARBA" id="ARBA00005190"/>
    </source>
</evidence>
<evidence type="ECO:0000256" key="6">
    <source>
        <dbReference type="ARBA" id="ARBA00022777"/>
    </source>
</evidence>
<comment type="caution">
    <text evidence="14">The sequence shown here is derived from an EMBL/GenBank/DDBJ whole genome shotgun (WGS) entry which is preliminary data.</text>
</comment>
<dbReference type="NCBIfam" id="TIGR01311">
    <property type="entry name" value="glycerol_kin"/>
    <property type="match status" value="1"/>
</dbReference>
<gene>
    <name evidence="14" type="ORF">CAUJ_LOCUS11167</name>
</gene>
<evidence type="ECO:0000259" key="13">
    <source>
        <dbReference type="Pfam" id="PF02782"/>
    </source>
</evidence>
<comment type="catalytic activity">
    <reaction evidence="10">
        <text>glycerol + ATP = sn-glycerol 3-phosphate + ADP + H(+)</text>
        <dbReference type="Rhea" id="RHEA:21644"/>
        <dbReference type="ChEBI" id="CHEBI:15378"/>
        <dbReference type="ChEBI" id="CHEBI:17754"/>
        <dbReference type="ChEBI" id="CHEBI:30616"/>
        <dbReference type="ChEBI" id="CHEBI:57597"/>
        <dbReference type="ChEBI" id="CHEBI:456216"/>
        <dbReference type="EC" id="2.7.1.30"/>
    </reaction>
</comment>
<dbReference type="EMBL" id="CAJGYM010000053">
    <property type="protein sequence ID" value="CAD6195248.1"/>
    <property type="molecule type" value="Genomic_DNA"/>
</dbReference>
<dbReference type="GO" id="GO:0006071">
    <property type="term" value="P:glycerol metabolic process"/>
    <property type="evidence" value="ECO:0007669"/>
    <property type="project" value="UniProtKB-KW"/>
</dbReference>
<dbReference type="InterPro" id="IPR000577">
    <property type="entry name" value="Carb_kinase_FGGY"/>
</dbReference>
<dbReference type="EC" id="2.7.1.30" evidence="3"/>
<dbReference type="Pfam" id="PF00370">
    <property type="entry name" value="FGGY_N"/>
    <property type="match status" value="1"/>
</dbReference>
<accession>A0A8S1HLI2</accession>
<dbReference type="AlphaFoldDB" id="A0A8S1HLI2"/>
<keyword evidence="15" id="KW-1185">Reference proteome</keyword>
<dbReference type="InterPro" id="IPR018483">
    <property type="entry name" value="Carb_kinase_FGGY_CS"/>
</dbReference>
<keyword evidence="6" id="KW-0418">Kinase</keyword>
<dbReference type="Gene3D" id="3.30.420.40">
    <property type="match status" value="2"/>
</dbReference>
<dbReference type="GO" id="GO:0005524">
    <property type="term" value="F:ATP binding"/>
    <property type="evidence" value="ECO:0007669"/>
    <property type="project" value="UniProtKB-KW"/>
</dbReference>
<evidence type="ECO:0000256" key="2">
    <source>
        <dbReference type="ARBA" id="ARBA00009156"/>
    </source>
</evidence>
<dbReference type="PIRSF" id="PIRSF000538">
    <property type="entry name" value="GlpK"/>
    <property type="match status" value="1"/>
</dbReference>
<keyword evidence="4" id="KW-0808">Transferase</keyword>
<protein>
    <recommendedName>
        <fullName evidence="11">Probable glycerol kinase</fullName>
        <ecNumber evidence="3">2.7.1.30</ecNumber>
    </recommendedName>
    <alternativeName>
        <fullName evidence="9">ATP:glycerol 3-phosphotransferase</fullName>
    </alternativeName>
</protein>
<evidence type="ECO:0000256" key="8">
    <source>
        <dbReference type="ARBA" id="ARBA00022840"/>
    </source>
</evidence>
<dbReference type="InterPro" id="IPR043129">
    <property type="entry name" value="ATPase_NBD"/>
</dbReference>